<gene>
    <name evidence="3" type="ORF">c0_g3_i7</name>
</gene>
<feature type="compositionally biased region" description="Polar residues" evidence="2">
    <location>
        <begin position="118"/>
        <end position="133"/>
    </location>
</feature>
<feature type="region of interest" description="Disordered" evidence="2">
    <location>
        <begin position="97"/>
        <end position="133"/>
    </location>
</feature>
<dbReference type="EMBL" id="GDHF01000643">
    <property type="protein sequence ID" value="JAI51671.1"/>
    <property type="molecule type" value="Transcribed_RNA"/>
</dbReference>
<sequence length="317" mass="36200">MYSGIVYNGGILGHLRGIFCLRCNPGTLAPTKLCHKVLQCFCCALQLTESRIQHAYRPISLRDSYELSDISNSISDSSKDDSSSFIQTNIYEDTSVTSTRATQETHANTVPHVEHSTVNESTESNVESTTPSATTRKIRLSLVERREALTELTGNLIAPYRKNYVGKTRDILKKLILELEASRAKSDDLKERLIELKDTLKELEAFDIESDNLEEASDIVHELIDELDYPEDEPPQVVAALRKVGWLDMRYELHDETLEITDKFGKAFNKFLATLTPWERLTEAGLVDLNRRFNEVSTDDKWDLFTEFWTYVTESYN</sequence>
<protein>
    <submittedName>
        <fullName evidence="3">Uncharacterized protein</fullName>
    </submittedName>
</protein>
<dbReference type="OrthoDB" id="8046388at2759"/>
<evidence type="ECO:0000256" key="2">
    <source>
        <dbReference type="SAM" id="MobiDB-lite"/>
    </source>
</evidence>
<evidence type="ECO:0000313" key="3">
    <source>
        <dbReference type="EMBL" id="JAI51671.1"/>
    </source>
</evidence>
<evidence type="ECO:0000256" key="1">
    <source>
        <dbReference type="SAM" id="Coils"/>
    </source>
</evidence>
<keyword evidence="1" id="KW-0175">Coiled coil</keyword>
<reference evidence="3" key="1">
    <citation type="submission" date="2015-06" db="EMBL/GenBank/DDBJ databases">
        <authorList>
            <person name="Hoefler B.C."/>
            <person name="Straight P.D."/>
        </authorList>
    </citation>
    <scope>NUCLEOTIDE SEQUENCE</scope>
</reference>
<proteinExistence type="predicted"/>
<feature type="coiled-coil region" evidence="1">
    <location>
        <begin position="172"/>
        <end position="216"/>
    </location>
</feature>
<name>A0A0K8WKK1_BACLA</name>
<dbReference type="AlphaFoldDB" id="A0A0K8WKK1"/>
<feature type="compositionally biased region" description="Polar residues" evidence="2">
    <location>
        <begin position="97"/>
        <end position="108"/>
    </location>
</feature>
<accession>A0A0K8WKK1</accession>
<organism evidence="3">
    <name type="scientific">Bactrocera latifrons</name>
    <name type="common">Malaysian fruit fly</name>
    <name type="synonym">Chaetodacus latifrons</name>
    <dbReference type="NCBI Taxonomy" id="174628"/>
    <lineage>
        <taxon>Eukaryota</taxon>
        <taxon>Metazoa</taxon>
        <taxon>Ecdysozoa</taxon>
        <taxon>Arthropoda</taxon>
        <taxon>Hexapoda</taxon>
        <taxon>Insecta</taxon>
        <taxon>Pterygota</taxon>
        <taxon>Neoptera</taxon>
        <taxon>Endopterygota</taxon>
        <taxon>Diptera</taxon>
        <taxon>Brachycera</taxon>
        <taxon>Muscomorpha</taxon>
        <taxon>Tephritoidea</taxon>
        <taxon>Tephritidae</taxon>
        <taxon>Bactrocera</taxon>
        <taxon>Bactrocera</taxon>
    </lineage>
</organism>